<accession>M7NYI1</accession>
<dbReference type="OrthoDB" id="9970299at2"/>
<gene>
    <name evidence="2" type="ORF">MPL1_11173</name>
</gene>
<sequence length="164" mass="17157">MSFARTCKQWLVLLLILPLMAACASRSQSQYYADEVGGVMSVENVVVNSSRMVKIEGMGEGTRPGWGAAIGATVAGATAYGITEADNPAGIAITIVALVGGALAGQFIDEKSRSSLGVEYILSKDNGDTIAVVQAVRSAEERLAAGTPAHLMRGQRGYVRVVPR</sequence>
<dbReference type="PATRIC" id="fig|1286106.3.peg.2234"/>
<evidence type="ECO:0000313" key="2">
    <source>
        <dbReference type="EMBL" id="EMR12272.1"/>
    </source>
</evidence>
<dbReference type="Proteomes" id="UP000012019">
    <property type="component" value="Unassembled WGS sequence"/>
</dbReference>
<protein>
    <recommendedName>
        <fullName evidence="4">Outer membrane lipoprotein</fullName>
    </recommendedName>
</protein>
<proteinExistence type="predicted"/>
<evidence type="ECO:0000256" key="1">
    <source>
        <dbReference type="SAM" id="SignalP"/>
    </source>
</evidence>
<evidence type="ECO:0008006" key="4">
    <source>
        <dbReference type="Google" id="ProtNLM"/>
    </source>
</evidence>
<organism evidence="2 3">
    <name type="scientific">Methylophaga lonarensis MPL</name>
    <dbReference type="NCBI Taxonomy" id="1286106"/>
    <lineage>
        <taxon>Bacteria</taxon>
        <taxon>Pseudomonadati</taxon>
        <taxon>Pseudomonadota</taxon>
        <taxon>Gammaproteobacteria</taxon>
        <taxon>Thiotrichales</taxon>
        <taxon>Piscirickettsiaceae</taxon>
        <taxon>Methylophaga</taxon>
    </lineage>
</organism>
<reference evidence="2 3" key="1">
    <citation type="journal article" date="2013" name="Genome Announc.">
        <title>Draft Genome Sequence of Methylophaga lonarensis MPLT, a Haloalkaliphilic (Non-Methane-Utilizing) Methylotroph.</title>
        <authorList>
            <person name="Shetty S.A."/>
            <person name="Marathe N.P."/>
            <person name="Munot H."/>
            <person name="Antony C.P."/>
            <person name="Dhotre D.P."/>
            <person name="Murrell J.C."/>
            <person name="Shouche Y.S."/>
        </authorList>
    </citation>
    <scope>NUCLEOTIDE SEQUENCE [LARGE SCALE GENOMIC DNA]</scope>
    <source>
        <strain evidence="2 3">MPL</strain>
    </source>
</reference>
<comment type="caution">
    <text evidence="2">The sequence shown here is derived from an EMBL/GenBank/DDBJ whole genome shotgun (WGS) entry which is preliminary data.</text>
</comment>
<dbReference type="PROSITE" id="PS51257">
    <property type="entry name" value="PROKAR_LIPOPROTEIN"/>
    <property type="match status" value="1"/>
</dbReference>
<name>M7NYI1_9GAMM</name>
<evidence type="ECO:0000313" key="3">
    <source>
        <dbReference type="Proteomes" id="UP000012019"/>
    </source>
</evidence>
<feature type="chain" id="PRO_5004082471" description="Outer membrane lipoprotein" evidence="1">
    <location>
        <begin position="25"/>
        <end position="164"/>
    </location>
</feature>
<dbReference type="EMBL" id="APHR01000062">
    <property type="protein sequence ID" value="EMR12272.1"/>
    <property type="molecule type" value="Genomic_DNA"/>
</dbReference>
<feature type="signal peptide" evidence="1">
    <location>
        <begin position="1"/>
        <end position="24"/>
    </location>
</feature>
<dbReference type="RefSeq" id="WP_009727189.1">
    <property type="nucleotide sequence ID" value="NZ_APHR01000062.1"/>
</dbReference>
<keyword evidence="1" id="KW-0732">Signal</keyword>
<dbReference type="AlphaFoldDB" id="M7NYI1"/>
<dbReference type="STRING" id="1286106.MPL1_11173"/>
<keyword evidence="3" id="KW-1185">Reference proteome</keyword>